<evidence type="ECO:0000313" key="2">
    <source>
        <dbReference type="Proteomes" id="UP000585474"/>
    </source>
</evidence>
<dbReference type="EMBL" id="BJWL01000010">
    <property type="protein sequence ID" value="GFY94912.1"/>
    <property type="molecule type" value="Genomic_DNA"/>
</dbReference>
<gene>
    <name evidence="1" type="ORF">Acr_10g0002970</name>
</gene>
<dbReference type="OrthoDB" id="10474659at2759"/>
<dbReference type="AlphaFoldDB" id="A0A7J0F887"/>
<keyword evidence="2" id="KW-1185">Reference proteome</keyword>
<reference evidence="1 2" key="1">
    <citation type="submission" date="2019-07" db="EMBL/GenBank/DDBJ databases">
        <title>De Novo Assembly of kiwifruit Actinidia rufa.</title>
        <authorList>
            <person name="Sugita-Konishi S."/>
            <person name="Sato K."/>
            <person name="Mori E."/>
            <person name="Abe Y."/>
            <person name="Kisaki G."/>
            <person name="Hamano K."/>
            <person name="Suezawa K."/>
            <person name="Otani M."/>
            <person name="Fukuda T."/>
            <person name="Manabe T."/>
            <person name="Gomi K."/>
            <person name="Tabuchi M."/>
            <person name="Akimitsu K."/>
            <person name="Kataoka I."/>
        </authorList>
    </citation>
    <scope>NUCLEOTIDE SEQUENCE [LARGE SCALE GENOMIC DNA]</scope>
    <source>
        <strain evidence="2">cv. Fuchu</strain>
    </source>
</reference>
<proteinExistence type="predicted"/>
<comment type="caution">
    <text evidence="1">The sequence shown here is derived from an EMBL/GenBank/DDBJ whole genome shotgun (WGS) entry which is preliminary data.</text>
</comment>
<accession>A0A7J0F887</accession>
<evidence type="ECO:0000313" key="1">
    <source>
        <dbReference type="EMBL" id="GFY94912.1"/>
    </source>
</evidence>
<name>A0A7J0F887_9ERIC</name>
<sequence>MATRNRTILYRKYRDVLKSVRVPSSSSPSSSSGGPVIELSMASLLNPNRNYAPLSSEDPGGYRLGWSGFRELSEFRSKEIAVHKKE</sequence>
<organism evidence="1 2">
    <name type="scientific">Actinidia rufa</name>
    <dbReference type="NCBI Taxonomy" id="165716"/>
    <lineage>
        <taxon>Eukaryota</taxon>
        <taxon>Viridiplantae</taxon>
        <taxon>Streptophyta</taxon>
        <taxon>Embryophyta</taxon>
        <taxon>Tracheophyta</taxon>
        <taxon>Spermatophyta</taxon>
        <taxon>Magnoliopsida</taxon>
        <taxon>eudicotyledons</taxon>
        <taxon>Gunneridae</taxon>
        <taxon>Pentapetalae</taxon>
        <taxon>asterids</taxon>
        <taxon>Ericales</taxon>
        <taxon>Actinidiaceae</taxon>
        <taxon>Actinidia</taxon>
    </lineage>
</organism>
<protein>
    <submittedName>
        <fullName evidence="1">Syntaxin of plants 41</fullName>
    </submittedName>
</protein>
<dbReference type="Proteomes" id="UP000585474">
    <property type="component" value="Unassembled WGS sequence"/>
</dbReference>